<gene>
    <name evidence="2" type="ORF">PanWU01x14_260720</name>
</gene>
<name>A0A2P5B8W4_PARAD</name>
<sequence length="220" mass="24880">MQCFVPEFSSGHPEQQDYFSSSMGHNPYEMSSGWYNGNRLCGQNANAMMPSNDQRSQYGYHQAHAQSNYGLNQYEMRKQKAYRYGSEIQSHNGAMTPYGGGQLSSRSQFSPNHYGGIQAMAGTRGGHHLSHQEHQASSAMQYGQMGGKHKMSGRKKRTSMFHKSNSSYSTRSLNKDDTDSDNGSSSDGDDNDYSSDEYDDYNESDWGRRRRRPPVILELF</sequence>
<organism evidence="2 3">
    <name type="scientific">Parasponia andersonii</name>
    <name type="common">Sponia andersonii</name>
    <dbReference type="NCBI Taxonomy" id="3476"/>
    <lineage>
        <taxon>Eukaryota</taxon>
        <taxon>Viridiplantae</taxon>
        <taxon>Streptophyta</taxon>
        <taxon>Embryophyta</taxon>
        <taxon>Tracheophyta</taxon>
        <taxon>Spermatophyta</taxon>
        <taxon>Magnoliopsida</taxon>
        <taxon>eudicotyledons</taxon>
        <taxon>Gunneridae</taxon>
        <taxon>Pentapetalae</taxon>
        <taxon>rosids</taxon>
        <taxon>fabids</taxon>
        <taxon>Rosales</taxon>
        <taxon>Cannabaceae</taxon>
        <taxon>Parasponia</taxon>
    </lineage>
</organism>
<dbReference type="EMBL" id="JXTB01000335">
    <property type="protein sequence ID" value="PON45242.1"/>
    <property type="molecule type" value="Genomic_DNA"/>
</dbReference>
<keyword evidence="3" id="KW-1185">Reference proteome</keyword>
<dbReference type="OrthoDB" id="10389455at2759"/>
<protein>
    <submittedName>
        <fullName evidence="2">Uncharacterized protein</fullName>
    </submittedName>
</protein>
<dbReference type="Proteomes" id="UP000237105">
    <property type="component" value="Unassembled WGS sequence"/>
</dbReference>
<feature type="compositionally biased region" description="Polar residues" evidence="1">
    <location>
        <begin position="161"/>
        <end position="172"/>
    </location>
</feature>
<proteinExistence type="predicted"/>
<feature type="compositionally biased region" description="Acidic residues" evidence="1">
    <location>
        <begin position="187"/>
        <end position="203"/>
    </location>
</feature>
<evidence type="ECO:0000313" key="2">
    <source>
        <dbReference type="EMBL" id="PON45242.1"/>
    </source>
</evidence>
<evidence type="ECO:0000256" key="1">
    <source>
        <dbReference type="SAM" id="MobiDB-lite"/>
    </source>
</evidence>
<dbReference type="AlphaFoldDB" id="A0A2P5B8W4"/>
<reference evidence="3" key="1">
    <citation type="submission" date="2016-06" db="EMBL/GenBank/DDBJ databases">
        <title>Parallel loss of symbiosis genes in relatives of nitrogen-fixing non-legume Parasponia.</title>
        <authorList>
            <person name="Van Velzen R."/>
            <person name="Holmer R."/>
            <person name="Bu F."/>
            <person name="Rutten L."/>
            <person name="Van Zeijl A."/>
            <person name="Liu W."/>
            <person name="Santuari L."/>
            <person name="Cao Q."/>
            <person name="Sharma T."/>
            <person name="Shen D."/>
            <person name="Roswanjaya Y."/>
            <person name="Wardhani T."/>
            <person name="Kalhor M.S."/>
            <person name="Jansen J."/>
            <person name="Van den Hoogen J."/>
            <person name="Gungor B."/>
            <person name="Hartog M."/>
            <person name="Hontelez J."/>
            <person name="Verver J."/>
            <person name="Yang W.-C."/>
            <person name="Schijlen E."/>
            <person name="Repin R."/>
            <person name="Schilthuizen M."/>
            <person name="Schranz E."/>
            <person name="Heidstra R."/>
            <person name="Miyata K."/>
            <person name="Fedorova E."/>
            <person name="Kohlen W."/>
            <person name="Bisseling T."/>
            <person name="Smit S."/>
            <person name="Geurts R."/>
        </authorList>
    </citation>
    <scope>NUCLEOTIDE SEQUENCE [LARGE SCALE GENOMIC DNA]</scope>
    <source>
        <strain evidence="3">cv. WU1-14</strain>
    </source>
</reference>
<feature type="region of interest" description="Disordered" evidence="1">
    <location>
        <begin position="123"/>
        <end position="213"/>
    </location>
</feature>
<feature type="compositionally biased region" description="Basic residues" evidence="1">
    <location>
        <begin position="147"/>
        <end position="160"/>
    </location>
</feature>
<comment type="caution">
    <text evidence="2">The sequence shown here is derived from an EMBL/GenBank/DDBJ whole genome shotgun (WGS) entry which is preliminary data.</text>
</comment>
<evidence type="ECO:0000313" key="3">
    <source>
        <dbReference type="Proteomes" id="UP000237105"/>
    </source>
</evidence>
<accession>A0A2P5B8W4</accession>